<organism evidence="1 2">
    <name type="scientific">Hyalomma asiaticum</name>
    <name type="common">Tick</name>
    <dbReference type="NCBI Taxonomy" id="266040"/>
    <lineage>
        <taxon>Eukaryota</taxon>
        <taxon>Metazoa</taxon>
        <taxon>Ecdysozoa</taxon>
        <taxon>Arthropoda</taxon>
        <taxon>Chelicerata</taxon>
        <taxon>Arachnida</taxon>
        <taxon>Acari</taxon>
        <taxon>Parasitiformes</taxon>
        <taxon>Ixodida</taxon>
        <taxon>Ixodoidea</taxon>
        <taxon>Ixodidae</taxon>
        <taxon>Hyalomminae</taxon>
        <taxon>Hyalomma</taxon>
    </lineage>
</organism>
<proteinExistence type="predicted"/>
<evidence type="ECO:0000313" key="2">
    <source>
        <dbReference type="Proteomes" id="UP000821845"/>
    </source>
</evidence>
<gene>
    <name evidence="1" type="ORF">HPB50_021497</name>
</gene>
<comment type="caution">
    <text evidence="1">The sequence shown here is derived from an EMBL/GenBank/DDBJ whole genome shotgun (WGS) entry which is preliminary data.</text>
</comment>
<dbReference type="Proteomes" id="UP000821845">
    <property type="component" value="Chromosome 4"/>
</dbReference>
<keyword evidence="2" id="KW-1185">Reference proteome</keyword>
<protein>
    <submittedName>
        <fullName evidence="1">Uncharacterized protein</fullName>
    </submittedName>
</protein>
<evidence type="ECO:0000313" key="1">
    <source>
        <dbReference type="EMBL" id="KAH6934195.1"/>
    </source>
</evidence>
<sequence length="185" mass="20098">MDRSWGVAGAASLTAFFTVVMMMNSGFFYVALIEEFGITREAASWPMSVMSIVSHSSATSKFHLFSPFCNTPPPDFSKTPGESIRLRSLSEAGGADFSCHSSKAQEMPAESGNGSDMPSFGAAPGQKRLNIEGPSGPPESKRQQGCQTMSRPSSETTTWLTWRMWMKTASRLCVTAKVGQWGFPF</sequence>
<name>A0ACB7SHM3_HYAAI</name>
<dbReference type="EMBL" id="CM023484">
    <property type="protein sequence ID" value="KAH6934195.1"/>
    <property type="molecule type" value="Genomic_DNA"/>
</dbReference>
<accession>A0ACB7SHM3</accession>
<reference evidence="1" key="1">
    <citation type="submission" date="2020-05" db="EMBL/GenBank/DDBJ databases">
        <title>Large-scale comparative analyses of tick genomes elucidate their genetic diversity and vector capacities.</title>
        <authorList>
            <person name="Jia N."/>
            <person name="Wang J."/>
            <person name="Shi W."/>
            <person name="Du L."/>
            <person name="Sun Y."/>
            <person name="Zhan W."/>
            <person name="Jiang J."/>
            <person name="Wang Q."/>
            <person name="Zhang B."/>
            <person name="Ji P."/>
            <person name="Sakyi L.B."/>
            <person name="Cui X."/>
            <person name="Yuan T."/>
            <person name="Jiang B."/>
            <person name="Yang W."/>
            <person name="Lam T.T.-Y."/>
            <person name="Chang Q."/>
            <person name="Ding S."/>
            <person name="Wang X."/>
            <person name="Zhu J."/>
            <person name="Ruan X."/>
            <person name="Zhao L."/>
            <person name="Wei J."/>
            <person name="Que T."/>
            <person name="Du C."/>
            <person name="Cheng J."/>
            <person name="Dai P."/>
            <person name="Han X."/>
            <person name="Huang E."/>
            <person name="Gao Y."/>
            <person name="Liu J."/>
            <person name="Shao H."/>
            <person name="Ye R."/>
            <person name="Li L."/>
            <person name="Wei W."/>
            <person name="Wang X."/>
            <person name="Wang C."/>
            <person name="Yang T."/>
            <person name="Huo Q."/>
            <person name="Li W."/>
            <person name="Guo W."/>
            <person name="Chen H."/>
            <person name="Zhou L."/>
            <person name="Ni X."/>
            <person name="Tian J."/>
            <person name="Zhou Y."/>
            <person name="Sheng Y."/>
            <person name="Liu T."/>
            <person name="Pan Y."/>
            <person name="Xia L."/>
            <person name="Li J."/>
            <person name="Zhao F."/>
            <person name="Cao W."/>
        </authorList>
    </citation>
    <scope>NUCLEOTIDE SEQUENCE</scope>
    <source>
        <strain evidence="1">Hyas-2018</strain>
    </source>
</reference>